<evidence type="ECO:0000313" key="1">
    <source>
        <dbReference type="EMBL" id="CAG8588668.1"/>
    </source>
</evidence>
<accession>A0ACA9MH98</accession>
<keyword evidence="2" id="KW-1185">Reference proteome</keyword>
<comment type="caution">
    <text evidence="1">The sequence shown here is derived from an EMBL/GenBank/DDBJ whole genome shotgun (WGS) entry which is preliminary data.</text>
</comment>
<name>A0ACA9MH98_9GLOM</name>
<dbReference type="Proteomes" id="UP000789525">
    <property type="component" value="Unassembled WGS sequence"/>
</dbReference>
<proteinExistence type="predicted"/>
<reference evidence="1" key="1">
    <citation type="submission" date="2021-06" db="EMBL/GenBank/DDBJ databases">
        <authorList>
            <person name="Kallberg Y."/>
            <person name="Tangrot J."/>
            <person name="Rosling A."/>
        </authorList>
    </citation>
    <scope>NUCLEOTIDE SEQUENCE</scope>
    <source>
        <strain evidence="1">CL356</strain>
    </source>
</reference>
<gene>
    <name evidence="1" type="ORF">ACOLOM_LOCUS6234</name>
</gene>
<protein>
    <submittedName>
        <fullName evidence="1">2016_t:CDS:1</fullName>
    </submittedName>
</protein>
<evidence type="ECO:0000313" key="2">
    <source>
        <dbReference type="Proteomes" id="UP000789525"/>
    </source>
</evidence>
<sequence>MAQDFDFKQAGVSIIQPITQVLVDAGNVIPIISIITSTFREIIDLAEKAGHNKKVCRRLAERIRVANQTVTQMNPEENDLALRAYVKALQNAKEFIVKISKSSTFMKLITAHEIENDYRDVTDEFDGAIAQLGLSQCLRTRHDIEEDRKLFLSEIKTSLYVIEEVMKDLWENEMDARQKISVFEKKLEDIREAVVNVHKEGEMSPNLQKSKIPSAQITDCDDDSDEVRRGGGQIVKKMFIAQTVAQKEIGHIESLPRSLNVIEKQVAILTELKNCQNIITFYGTMQRSGKLYIISEWAEVGDLHQYLKNNRNLDWEFKYKIASEIAGGLAFCHVYDILHHDIRSHNILLTENMTAKLSNFTSARKETDDTTQVKDITFRYRWLAPEKLANYGGNEYTKQCDIYSFGIVLWELASQEVPFANITATSDLINRITVLHERPPLIPGTHAAYQKMMEQAWHQRPIKRPTADNIFKELKNLRPTGHKTYGTESISRYASLSSTSSSRSNDSRSSHSSMPSTSTIYSSYTGSELLNPNEDNYPSIINNEQSIDYVADSSQVMLQILRPIPQGFPGVREAKDLHSSKRYEEAWPIFKLHADHGDAVAEFYVGYYLIAGDRGVPQNKEMAIEYFRRSAEKNIPDAQFRYGVALLNGEGVTKSAANDKIAIENLEKAAKQGNPNAMFNYGDLLINGAHGVTQDLEQGALWMKKAHLRGHPHAYKKLINRYQALNIPIPDEIREGIRNGEKY</sequence>
<organism evidence="1 2">
    <name type="scientific">Acaulospora colombiana</name>
    <dbReference type="NCBI Taxonomy" id="27376"/>
    <lineage>
        <taxon>Eukaryota</taxon>
        <taxon>Fungi</taxon>
        <taxon>Fungi incertae sedis</taxon>
        <taxon>Mucoromycota</taxon>
        <taxon>Glomeromycotina</taxon>
        <taxon>Glomeromycetes</taxon>
        <taxon>Diversisporales</taxon>
        <taxon>Acaulosporaceae</taxon>
        <taxon>Acaulospora</taxon>
    </lineage>
</organism>
<dbReference type="EMBL" id="CAJVPT010012615">
    <property type="protein sequence ID" value="CAG8588668.1"/>
    <property type="molecule type" value="Genomic_DNA"/>
</dbReference>